<keyword evidence="2" id="KW-0812">Transmembrane</keyword>
<feature type="transmembrane region" description="Helical" evidence="2">
    <location>
        <begin position="101"/>
        <end position="123"/>
    </location>
</feature>
<feature type="transmembrane region" description="Helical" evidence="2">
    <location>
        <begin position="183"/>
        <end position="205"/>
    </location>
</feature>
<evidence type="ECO:0000313" key="4">
    <source>
        <dbReference type="EMBL" id="NVN51050.1"/>
    </source>
</evidence>
<dbReference type="AlphaFoldDB" id="A0A850PSH8"/>
<feature type="domain" description="DUF1468" evidence="3">
    <location>
        <begin position="67"/>
        <end position="210"/>
    </location>
</feature>
<feature type="transmembrane region" description="Helical" evidence="2">
    <location>
        <begin position="144"/>
        <end position="177"/>
    </location>
</feature>
<dbReference type="Pfam" id="PF07331">
    <property type="entry name" value="TctB"/>
    <property type="match status" value="1"/>
</dbReference>
<feature type="transmembrane region" description="Helical" evidence="2">
    <location>
        <begin position="64"/>
        <end position="81"/>
    </location>
</feature>
<comment type="caution">
    <text evidence="4">The sequence shown here is derived from an EMBL/GenBank/DDBJ whole genome shotgun (WGS) entry which is preliminary data.</text>
</comment>
<evidence type="ECO:0000313" key="5">
    <source>
        <dbReference type="Proteomes" id="UP000570517"/>
    </source>
</evidence>
<reference evidence="4 5" key="1">
    <citation type="submission" date="2020-05" db="EMBL/GenBank/DDBJ databases">
        <title>Draft genome sequence of Mycobacterium hippocampi DL, isolated from European seabass, Dicentrarchus labrax, reared in fish farms.</title>
        <authorList>
            <person name="Stathopoulou P."/>
            <person name="Asimakis E."/>
            <person name="Tzokas K."/>
            <person name="Batargias C."/>
            <person name="Tsiamis G."/>
        </authorList>
    </citation>
    <scope>NUCLEOTIDE SEQUENCE [LARGE SCALE GENOMIC DNA]</scope>
    <source>
        <strain evidence="4 5">DL</strain>
    </source>
</reference>
<evidence type="ECO:0000256" key="2">
    <source>
        <dbReference type="SAM" id="Phobius"/>
    </source>
</evidence>
<dbReference type="InterPro" id="IPR009936">
    <property type="entry name" value="DUF1468"/>
</dbReference>
<protein>
    <recommendedName>
        <fullName evidence="3">DUF1468 domain-containing protein</fullName>
    </recommendedName>
</protein>
<accession>A0A850PSH8</accession>
<evidence type="ECO:0000256" key="1">
    <source>
        <dbReference type="SAM" id="MobiDB-lite"/>
    </source>
</evidence>
<gene>
    <name evidence="4" type="ORF">HLY00_2556</name>
</gene>
<dbReference type="EMBL" id="JABFYL010000029">
    <property type="protein sequence ID" value="NVN51050.1"/>
    <property type="molecule type" value="Genomic_DNA"/>
</dbReference>
<feature type="compositionally biased region" description="Acidic residues" evidence="1">
    <location>
        <begin position="40"/>
        <end position="52"/>
    </location>
</feature>
<organism evidence="4 5">
    <name type="scientific">Mycolicibacterium hippocampi</name>
    <dbReference type="NCBI Taxonomy" id="659824"/>
    <lineage>
        <taxon>Bacteria</taxon>
        <taxon>Bacillati</taxon>
        <taxon>Actinomycetota</taxon>
        <taxon>Actinomycetes</taxon>
        <taxon>Mycobacteriales</taxon>
        <taxon>Mycobacteriaceae</taxon>
        <taxon>Mycolicibacterium</taxon>
    </lineage>
</organism>
<sequence length="216" mass="23169">MARDTEQPTGAAPAGTGHLPDPEGDNPTDRAVGDTPLTADPDDQPVDSDDAPPSEQDRRLTQRVHIGLGLVVAAAAAWMLYRSSTELPFYGGNNEPGPGYLPVLLTICLIGLGLLLSAVWAFGPRARNGEAPTLSLGRNQIARALLVWLALVICTALLDPFGFLIAGEVLVLFVIVVVERMRSIPSIVTLLLLPPAMYFVFEILLEVRLPVGTLWQ</sequence>
<keyword evidence="2" id="KW-0472">Membrane</keyword>
<keyword evidence="2" id="KW-1133">Transmembrane helix</keyword>
<dbReference type="Proteomes" id="UP000570517">
    <property type="component" value="Unassembled WGS sequence"/>
</dbReference>
<proteinExistence type="predicted"/>
<name>A0A850PSH8_9MYCO</name>
<keyword evidence="5" id="KW-1185">Reference proteome</keyword>
<evidence type="ECO:0000259" key="3">
    <source>
        <dbReference type="Pfam" id="PF07331"/>
    </source>
</evidence>
<feature type="region of interest" description="Disordered" evidence="1">
    <location>
        <begin position="1"/>
        <end position="59"/>
    </location>
</feature>